<dbReference type="Proteomes" id="UP000198828">
    <property type="component" value="Unassembled WGS sequence"/>
</dbReference>
<comment type="function">
    <text evidence="6">Forms part of the polypeptide exit tunnel.</text>
</comment>
<comment type="function">
    <text evidence="6">One of the primary rRNA binding proteins, this protein initially binds near the 5'-end of the 23S rRNA. It is important during the early stages of 50S assembly. It makes multiple contacts with different domains of the 23S rRNA in the assembled 50S subunit and ribosome.</text>
</comment>
<dbReference type="PANTHER" id="PTHR10746:SF6">
    <property type="entry name" value="LARGE RIBOSOMAL SUBUNIT PROTEIN UL4M"/>
    <property type="match status" value="1"/>
</dbReference>
<evidence type="ECO:0000256" key="1">
    <source>
        <dbReference type="ARBA" id="ARBA00010528"/>
    </source>
</evidence>
<dbReference type="InterPro" id="IPR023574">
    <property type="entry name" value="Ribosomal_uL4_dom_sf"/>
</dbReference>
<dbReference type="SUPFAM" id="SSF52166">
    <property type="entry name" value="Ribosomal protein L4"/>
    <property type="match status" value="1"/>
</dbReference>
<keyword evidence="3 6" id="KW-0689">Ribosomal protein</keyword>
<accession>A0A1H2VQ48</accession>
<protein>
    <recommendedName>
        <fullName evidence="5 6">Large ribosomal subunit protein uL4</fullName>
    </recommendedName>
</protein>
<evidence type="ECO:0000313" key="9">
    <source>
        <dbReference type="Proteomes" id="UP000198828"/>
    </source>
</evidence>
<evidence type="ECO:0000256" key="6">
    <source>
        <dbReference type="HAMAP-Rule" id="MF_01328"/>
    </source>
</evidence>
<gene>
    <name evidence="6" type="primary">rplD</name>
    <name evidence="8" type="ORF">SAMN05660923_01155</name>
</gene>
<dbReference type="EMBL" id="FNNG01000003">
    <property type="protein sequence ID" value="SDW69969.1"/>
    <property type="molecule type" value="Genomic_DNA"/>
</dbReference>
<dbReference type="GO" id="GO:0019843">
    <property type="term" value="F:rRNA binding"/>
    <property type="evidence" value="ECO:0007669"/>
    <property type="project" value="UniProtKB-UniRule"/>
</dbReference>
<dbReference type="InterPro" id="IPR013005">
    <property type="entry name" value="Ribosomal_uL4-like"/>
</dbReference>
<dbReference type="InterPro" id="IPR002136">
    <property type="entry name" value="Ribosomal_uL4"/>
</dbReference>
<feature type="compositionally biased region" description="Basic residues" evidence="7">
    <location>
        <begin position="60"/>
        <end position="71"/>
    </location>
</feature>
<keyword evidence="6" id="KW-0699">rRNA-binding</keyword>
<organism evidence="8 9">
    <name type="scientific">Tepidimicrobium xylanilyticum</name>
    <dbReference type="NCBI Taxonomy" id="1123352"/>
    <lineage>
        <taxon>Bacteria</taxon>
        <taxon>Bacillati</taxon>
        <taxon>Bacillota</taxon>
        <taxon>Tissierellia</taxon>
        <taxon>Tissierellales</taxon>
        <taxon>Tepidimicrobiaceae</taxon>
        <taxon>Tepidimicrobium</taxon>
    </lineage>
</organism>
<evidence type="ECO:0000256" key="7">
    <source>
        <dbReference type="SAM" id="MobiDB-lite"/>
    </source>
</evidence>
<keyword evidence="6" id="KW-0694">RNA-binding</keyword>
<dbReference type="NCBIfam" id="TIGR03953">
    <property type="entry name" value="rplD_bact"/>
    <property type="match status" value="1"/>
</dbReference>
<keyword evidence="4 6" id="KW-0687">Ribonucleoprotein</keyword>
<proteinExistence type="inferred from homology"/>
<comment type="similarity">
    <text evidence="1 6">Belongs to the universal ribosomal protein uL4 family.</text>
</comment>
<feature type="region of interest" description="Disordered" evidence="7">
    <location>
        <begin position="44"/>
        <end position="76"/>
    </location>
</feature>
<evidence type="ECO:0000256" key="3">
    <source>
        <dbReference type="ARBA" id="ARBA00022980"/>
    </source>
</evidence>
<evidence type="ECO:0000256" key="2">
    <source>
        <dbReference type="ARBA" id="ARBA00011838"/>
    </source>
</evidence>
<dbReference type="OrthoDB" id="9803201at2"/>
<keyword evidence="9" id="KW-1185">Reference proteome</keyword>
<dbReference type="PANTHER" id="PTHR10746">
    <property type="entry name" value="50S RIBOSOMAL PROTEIN L4"/>
    <property type="match status" value="1"/>
</dbReference>
<dbReference type="RefSeq" id="WP_093751698.1">
    <property type="nucleotide sequence ID" value="NZ_BSYN01000011.1"/>
</dbReference>
<name>A0A1H2VQ48_9FIRM</name>
<reference evidence="8 9" key="1">
    <citation type="submission" date="2016-10" db="EMBL/GenBank/DDBJ databases">
        <authorList>
            <person name="de Groot N.N."/>
        </authorList>
    </citation>
    <scope>NUCLEOTIDE SEQUENCE [LARGE SCALE GENOMIC DNA]</scope>
    <source>
        <strain evidence="8 9">DSM 23310</strain>
    </source>
</reference>
<sequence length="207" mass="23327">MPKVNVYNILGEQVGEMELSDNVFGVEVNQHVLYEVVKNHLANRRQGTQSAKTRAEVRGGGRKPWRQKGTGRARQGSIRAPQWVGGGIVFPPKPRDYSYKVPKKVKRLAMKSALSSKVLNDEIIVLDELNLSEPKTKEMVKILENIKANKKALIVMDEKNLNVIKSARNIPNVETALVNTLNVYDILNYDSFIITKDAVRKVEEVYA</sequence>
<dbReference type="AlphaFoldDB" id="A0A1H2VQ48"/>
<evidence type="ECO:0000256" key="4">
    <source>
        <dbReference type="ARBA" id="ARBA00023274"/>
    </source>
</evidence>
<dbReference type="HAMAP" id="MF_01328_B">
    <property type="entry name" value="Ribosomal_uL4_B"/>
    <property type="match status" value="1"/>
</dbReference>
<evidence type="ECO:0000313" key="8">
    <source>
        <dbReference type="EMBL" id="SDW69969.1"/>
    </source>
</evidence>
<comment type="subunit">
    <text evidence="2 6">Part of the 50S ribosomal subunit.</text>
</comment>
<dbReference type="GO" id="GO:1990904">
    <property type="term" value="C:ribonucleoprotein complex"/>
    <property type="evidence" value="ECO:0007669"/>
    <property type="project" value="UniProtKB-KW"/>
</dbReference>
<dbReference type="GO" id="GO:0006412">
    <property type="term" value="P:translation"/>
    <property type="evidence" value="ECO:0007669"/>
    <property type="project" value="UniProtKB-UniRule"/>
</dbReference>
<dbReference type="GO" id="GO:0003735">
    <property type="term" value="F:structural constituent of ribosome"/>
    <property type="evidence" value="ECO:0007669"/>
    <property type="project" value="InterPro"/>
</dbReference>
<dbReference type="Gene3D" id="3.40.1370.10">
    <property type="match status" value="1"/>
</dbReference>
<evidence type="ECO:0000256" key="5">
    <source>
        <dbReference type="ARBA" id="ARBA00035244"/>
    </source>
</evidence>
<dbReference type="GO" id="GO:0005840">
    <property type="term" value="C:ribosome"/>
    <property type="evidence" value="ECO:0007669"/>
    <property type="project" value="UniProtKB-KW"/>
</dbReference>
<dbReference type="Pfam" id="PF00573">
    <property type="entry name" value="Ribosomal_L4"/>
    <property type="match status" value="1"/>
</dbReference>